<dbReference type="Proteomes" id="UP001501367">
    <property type="component" value="Unassembled WGS sequence"/>
</dbReference>
<dbReference type="InterPro" id="IPR046551">
    <property type="entry name" value="DUF6705"/>
</dbReference>
<evidence type="ECO:0000259" key="2">
    <source>
        <dbReference type="Pfam" id="PF20448"/>
    </source>
</evidence>
<feature type="signal peptide" evidence="1">
    <location>
        <begin position="1"/>
        <end position="19"/>
    </location>
</feature>
<name>A0ABP7FKZ8_9FLAO</name>
<accession>A0ABP7FKZ8</accession>
<keyword evidence="1" id="KW-0732">Signal</keyword>
<gene>
    <name evidence="3" type="ORF">GCM10022422_26780</name>
</gene>
<sequence>MKNIFLLGLILFSIISCKAQTIVPVEKAIDYRRAGGIPDNTYLKDVNNLLAKYTGTWKGSYGGKNYTLYISKTTSKFYQVTRDMLLIRYLITSSNGIVLDDTRSIPDNSPFITEGSYFSKDLTTYALDFAGKNAICGNAGTVFIRIKNTVNTSMSFGYEPDKIMISNDDCPGFKTAELTFPKDGLMLTKQ</sequence>
<comment type="caution">
    <text evidence="3">The sequence shown here is derived from an EMBL/GenBank/DDBJ whole genome shotgun (WGS) entry which is preliminary data.</text>
</comment>
<proteinExistence type="predicted"/>
<reference evidence="4" key="1">
    <citation type="journal article" date="2019" name="Int. J. Syst. Evol. Microbiol.">
        <title>The Global Catalogue of Microorganisms (GCM) 10K type strain sequencing project: providing services to taxonomists for standard genome sequencing and annotation.</title>
        <authorList>
            <consortium name="The Broad Institute Genomics Platform"/>
            <consortium name="The Broad Institute Genome Sequencing Center for Infectious Disease"/>
            <person name="Wu L."/>
            <person name="Ma J."/>
        </authorList>
    </citation>
    <scope>NUCLEOTIDE SEQUENCE [LARGE SCALE GENOMIC DNA]</scope>
    <source>
        <strain evidence="4">JCM 17336</strain>
    </source>
</reference>
<feature type="chain" id="PRO_5046139162" description="DUF6705 domain-containing protein" evidence="1">
    <location>
        <begin position="20"/>
        <end position="190"/>
    </location>
</feature>
<evidence type="ECO:0000313" key="3">
    <source>
        <dbReference type="EMBL" id="GAA3741713.1"/>
    </source>
</evidence>
<dbReference type="Pfam" id="PF20448">
    <property type="entry name" value="DUF6705"/>
    <property type="match status" value="1"/>
</dbReference>
<evidence type="ECO:0000256" key="1">
    <source>
        <dbReference type="SAM" id="SignalP"/>
    </source>
</evidence>
<organism evidence="3 4">
    <name type="scientific">Flavobacterium ginsengisoli</name>
    <dbReference type="NCBI Taxonomy" id="871694"/>
    <lineage>
        <taxon>Bacteria</taxon>
        <taxon>Pseudomonadati</taxon>
        <taxon>Bacteroidota</taxon>
        <taxon>Flavobacteriia</taxon>
        <taxon>Flavobacteriales</taxon>
        <taxon>Flavobacteriaceae</taxon>
        <taxon>Flavobacterium</taxon>
    </lineage>
</organism>
<dbReference type="EMBL" id="BAABDT010000005">
    <property type="protein sequence ID" value="GAA3741713.1"/>
    <property type="molecule type" value="Genomic_DNA"/>
</dbReference>
<protein>
    <recommendedName>
        <fullName evidence="2">DUF6705 domain-containing protein</fullName>
    </recommendedName>
</protein>
<evidence type="ECO:0000313" key="4">
    <source>
        <dbReference type="Proteomes" id="UP001501367"/>
    </source>
</evidence>
<dbReference type="PROSITE" id="PS51257">
    <property type="entry name" value="PROKAR_LIPOPROTEIN"/>
    <property type="match status" value="1"/>
</dbReference>
<feature type="domain" description="DUF6705" evidence="2">
    <location>
        <begin position="1"/>
        <end position="113"/>
    </location>
</feature>
<keyword evidence="4" id="KW-1185">Reference proteome</keyword>
<dbReference type="RefSeq" id="WP_278021793.1">
    <property type="nucleotide sequence ID" value="NZ_BAABDT010000005.1"/>
</dbReference>